<feature type="transmembrane region" description="Helical" evidence="2">
    <location>
        <begin position="117"/>
        <end position="137"/>
    </location>
</feature>
<reference evidence="3 4" key="1">
    <citation type="submission" date="2016-07" db="EMBL/GenBank/DDBJ databases">
        <title>Bacillus oceanisediminis whole genome.</title>
        <authorList>
            <person name="Pal Y."/>
            <person name="Verma A."/>
            <person name="Mual P."/>
            <person name="Srinivasan K."/>
        </authorList>
    </citation>
    <scope>NUCLEOTIDE SEQUENCE [LARGE SCALE GENOMIC DNA]</scope>
    <source>
        <strain evidence="3 4">Bhandara28</strain>
    </source>
</reference>
<name>A0ABX3CLX1_9BACI</name>
<dbReference type="Proteomes" id="UP000180194">
    <property type="component" value="Unassembled WGS sequence"/>
</dbReference>
<keyword evidence="1" id="KW-0175">Coiled coil</keyword>
<keyword evidence="2" id="KW-0472">Membrane</keyword>
<evidence type="ECO:0000313" key="4">
    <source>
        <dbReference type="Proteomes" id="UP000180194"/>
    </source>
</evidence>
<gene>
    <name evidence="3" type="ORF">BBV17_26345</name>
</gene>
<feature type="coiled-coil region" evidence="1">
    <location>
        <begin position="15"/>
        <end position="87"/>
    </location>
</feature>
<keyword evidence="2" id="KW-1133">Transmembrane helix</keyword>
<evidence type="ECO:0000256" key="1">
    <source>
        <dbReference type="SAM" id="Coils"/>
    </source>
</evidence>
<comment type="caution">
    <text evidence="3">The sequence shown here is derived from an EMBL/GenBank/DDBJ whole genome shotgun (WGS) entry which is preliminary data.</text>
</comment>
<proteinExistence type="predicted"/>
<dbReference type="EMBL" id="MBRJ01000046">
    <property type="protein sequence ID" value="OHX43432.1"/>
    <property type="molecule type" value="Genomic_DNA"/>
</dbReference>
<sequence length="144" mass="16746">MSATREVEDMREQDVKELKEGIKDLQKILHDVDKTVSNHTIKFENLGNIKELAERTSESAKSAHKRIDRVEQEIREEIDEIRTGQQKQYEDFKTLVQSSDQKHEDNYKSIKTFGWKVFFLFATPMAAGFAALIWLIFNKGLGLK</sequence>
<keyword evidence="2" id="KW-0812">Transmembrane</keyword>
<protein>
    <submittedName>
        <fullName evidence="3">Uncharacterized protein</fullName>
    </submittedName>
</protein>
<evidence type="ECO:0000256" key="2">
    <source>
        <dbReference type="SAM" id="Phobius"/>
    </source>
</evidence>
<organism evidence="3 4">
    <name type="scientific">Cytobacillus oceanisediminis</name>
    <dbReference type="NCBI Taxonomy" id="665099"/>
    <lineage>
        <taxon>Bacteria</taxon>
        <taxon>Bacillati</taxon>
        <taxon>Bacillota</taxon>
        <taxon>Bacilli</taxon>
        <taxon>Bacillales</taxon>
        <taxon>Bacillaceae</taxon>
        <taxon>Cytobacillus</taxon>
    </lineage>
</organism>
<accession>A0ABX3CLX1</accession>
<keyword evidence="4" id="KW-1185">Reference proteome</keyword>
<evidence type="ECO:0000313" key="3">
    <source>
        <dbReference type="EMBL" id="OHX43432.1"/>
    </source>
</evidence>